<evidence type="ECO:0000256" key="2">
    <source>
        <dbReference type="ARBA" id="ARBA00022448"/>
    </source>
</evidence>
<dbReference type="Gene3D" id="1.20.120.350">
    <property type="entry name" value="Voltage-gated potassium channels. Chain C"/>
    <property type="match status" value="1"/>
</dbReference>
<keyword evidence="8 12" id="KW-1133">Transmembrane helix</keyword>
<evidence type="ECO:0000256" key="7">
    <source>
        <dbReference type="ARBA" id="ARBA00022958"/>
    </source>
</evidence>
<evidence type="ECO:0000256" key="3">
    <source>
        <dbReference type="ARBA" id="ARBA00022538"/>
    </source>
</evidence>
<organism evidence="14 15">
    <name type="scientific">Kolteria novifilia</name>
    <dbReference type="NCBI Taxonomy" id="2527975"/>
    <lineage>
        <taxon>Bacteria</taxon>
        <taxon>Pseudomonadati</taxon>
        <taxon>Planctomycetota</taxon>
        <taxon>Planctomycetia</taxon>
        <taxon>Kolteriales</taxon>
        <taxon>Kolteriaceae</taxon>
        <taxon>Kolteria</taxon>
    </lineage>
</organism>
<dbReference type="EMBL" id="CP036279">
    <property type="protein sequence ID" value="QDU61777.1"/>
    <property type="molecule type" value="Genomic_DNA"/>
</dbReference>
<keyword evidence="2" id="KW-0813">Transport</keyword>
<dbReference type="RefSeq" id="WP_145258327.1">
    <property type="nucleotide sequence ID" value="NZ_CP036279.1"/>
</dbReference>
<dbReference type="InterPro" id="IPR028325">
    <property type="entry name" value="VG_K_chnl"/>
</dbReference>
<evidence type="ECO:0000313" key="15">
    <source>
        <dbReference type="Proteomes" id="UP000317093"/>
    </source>
</evidence>
<evidence type="ECO:0000256" key="5">
    <source>
        <dbReference type="ARBA" id="ARBA00022826"/>
    </source>
</evidence>
<evidence type="ECO:0000256" key="12">
    <source>
        <dbReference type="SAM" id="Phobius"/>
    </source>
</evidence>
<keyword evidence="3" id="KW-0633">Potassium transport</keyword>
<dbReference type="SUPFAM" id="SSF81324">
    <property type="entry name" value="Voltage-gated potassium channels"/>
    <property type="match status" value="1"/>
</dbReference>
<accession>A0A518B473</accession>
<dbReference type="OrthoDB" id="9810759at2"/>
<keyword evidence="6" id="KW-0851">Voltage-gated channel</keyword>
<dbReference type="AlphaFoldDB" id="A0A518B473"/>
<feature type="transmembrane region" description="Helical" evidence="12">
    <location>
        <begin position="160"/>
        <end position="180"/>
    </location>
</feature>
<dbReference type="Proteomes" id="UP000317093">
    <property type="component" value="Chromosome"/>
</dbReference>
<proteinExistence type="predicted"/>
<keyword evidence="5" id="KW-0631">Potassium channel</keyword>
<dbReference type="Pfam" id="PF00520">
    <property type="entry name" value="Ion_trans"/>
    <property type="match status" value="1"/>
</dbReference>
<evidence type="ECO:0000313" key="14">
    <source>
        <dbReference type="EMBL" id="QDU61777.1"/>
    </source>
</evidence>
<feature type="transmembrane region" description="Helical" evidence="12">
    <location>
        <begin position="192"/>
        <end position="208"/>
    </location>
</feature>
<feature type="transmembrane region" description="Helical" evidence="12">
    <location>
        <begin position="37"/>
        <end position="54"/>
    </location>
</feature>
<feature type="domain" description="Ion transport" evidence="13">
    <location>
        <begin position="36"/>
        <end position="250"/>
    </location>
</feature>
<feature type="transmembrane region" description="Helical" evidence="12">
    <location>
        <begin position="220"/>
        <end position="241"/>
    </location>
</feature>
<feature type="transmembrane region" description="Helical" evidence="12">
    <location>
        <begin position="97"/>
        <end position="117"/>
    </location>
</feature>
<dbReference type="PRINTS" id="PR00169">
    <property type="entry name" value="KCHANNEL"/>
</dbReference>
<keyword evidence="4 12" id="KW-0812">Transmembrane</keyword>
<dbReference type="GO" id="GO:0008076">
    <property type="term" value="C:voltage-gated potassium channel complex"/>
    <property type="evidence" value="ECO:0007669"/>
    <property type="project" value="InterPro"/>
</dbReference>
<sequence length="268" mass="29601">MSLTVVHADMGAATIPFEQPPAPPCENDSRVRVGSRFEYVIQALIFVSLLGLGLETLPDIDPTTEFLCSVIEIVTVGFFTIEYAVRLMNAKNKLGFVFSFYGLIDLAAFLPFFITLGSFHMAPMRMFRILRILSGLKLLRYSSCLRYLLDAFRQVRDELLMFLVVTLLIIFVSSVAIYHLEHEAQPETFKSIFHCMWWAVATLTTVGYGDMYPITVAGKIFTGFVTILGVGTIAVPSGLIASALTKTKKERADGSSPESGNDGELMAA</sequence>
<evidence type="ECO:0000256" key="1">
    <source>
        <dbReference type="ARBA" id="ARBA00004141"/>
    </source>
</evidence>
<comment type="subcellular location">
    <subcellularLocation>
        <location evidence="1">Membrane</location>
        <topology evidence="1">Multi-pass membrane protein</topology>
    </subcellularLocation>
</comment>
<feature type="transmembrane region" description="Helical" evidence="12">
    <location>
        <begin position="66"/>
        <end position="85"/>
    </location>
</feature>
<protein>
    <submittedName>
        <fullName evidence="14">Cyclic nucleotide-gated potassium channel</fullName>
    </submittedName>
</protein>
<keyword evidence="15" id="KW-1185">Reference proteome</keyword>
<name>A0A518B473_9BACT</name>
<keyword evidence="11 14" id="KW-0407">Ion channel</keyword>
<reference evidence="14 15" key="1">
    <citation type="submission" date="2019-02" db="EMBL/GenBank/DDBJ databases">
        <title>Deep-cultivation of Planctomycetes and their phenomic and genomic characterization uncovers novel biology.</title>
        <authorList>
            <person name="Wiegand S."/>
            <person name="Jogler M."/>
            <person name="Boedeker C."/>
            <person name="Pinto D."/>
            <person name="Vollmers J."/>
            <person name="Rivas-Marin E."/>
            <person name="Kohn T."/>
            <person name="Peeters S.H."/>
            <person name="Heuer A."/>
            <person name="Rast P."/>
            <person name="Oberbeckmann S."/>
            <person name="Bunk B."/>
            <person name="Jeske O."/>
            <person name="Meyerdierks A."/>
            <person name="Storesund J.E."/>
            <person name="Kallscheuer N."/>
            <person name="Luecker S."/>
            <person name="Lage O.M."/>
            <person name="Pohl T."/>
            <person name="Merkel B.J."/>
            <person name="Hornburger P."/>
            <person name="Mueller R.-W."/>
            <person name="Bruemmer F."/>
            <person name="Labrenz M."/>
            <person name="Spormann A.M."/>
            <person name="Op den Camp H."/>
            <person name="Overmann J."/>
            <person name="Amann R."/>
            <person name="Jetten M.S.M."/>
            <person name="Mascher T."/>
            <person name="Medema M.H."/>
            <person name="Devos D.P."/>
            <person name="Kaster A.-K."/>
            <person name="Ovreas L."/>
            <person name="Rohde M."/>
            <person name="Galperin M.Y."/>
            <person name="Jogler C."/>
        </authorList>
    </citation>
    <scope>NUCLEOTIDE SEQUENCE [LARGE SCALE GENOMIC DNA]</scope>
    <source>
        <strain evidence="14 15">Pan216</strain>
    </source>
</reference>
<dbReference type="InterPro" id="IPR027359">
    <property type="entry name" value="Volt_channel_dom_sf"/>
</dbReference>
<dbReference type="InterPro" id="IPR005821">
    <property type="entry name" value="Ion_trans_dom"/>
</dbReference>
<gene>
    <name evidence="14" type="ORF">Pan216_26420</name>
</gene>
<keyword evidence="10 12" id="KW-0472">Membrane</keyword>
<evidence type="ECO:0000256" key="10">
    <source>
        <dbReference type="ARBA" id="ARBA00023136"/>
    </source>
</evidence>
<evidence type="ECO:0000256" key="4">
    <source>
        <dbReference type="ARBA" id="ARBA00022692"/>
    </source>
</evidence>
<keyword evidence="7" id="KW-0630">Potassium</keyword>
<dbReference type="Gene3D" id="1.10.287.70">
    <property type="match status" value="1"/>
</dbReference>
<dbReference type="GO" id="GO:0001508">
    <property type="term" value="P:action potential"/>
    <property type="evidence" value="ECO:0007669"/>
    <property type="project" value="TreeGrafter"/>
</dbReference>
<evidence type="ECO:0000259" key="13">
    <source>
        <dbReference type="Pfam" id="PF00520"/>
    </source>
</evidence>
<dbReference type="GO" id="GO:0005249">
    <property type="term" value="F:voltage-gated potassium channel activity"/>
    <property type="evidence" value="ECO:0007669"/>
    <property type="project" value="InterPro"/>
</dbReference>
<keyword evidence="9" id="KW-0406">Ion transport</keyword>
<dbReference type="KEGG" id="knv:Pan216_26420"/>
<evidence type="ECO:0000256" key="6">
    <source>
        <dbReference type="ARBA" id="ARBA00022882"/>
    </source>
</evidence>
<dbReference type="PANTHER" id="PTHR11537:SF254">
    <property type="entry name" value="POTASSIUM VOLTAGE-GATED CHANNEL PROTEIN SHAB"/>
    <property type="match status" value="1"/>
</dbReference>
<evidence type="ECO:0000256" key="8">
    <source>
        <dbReference type="ARBA" id="ARBA00022989"/>
    </source>
</evidence>
<evidence type="ECO:0000256" key="9">
    <source>
        <dbReference type="ARBA" id="ARBA00023065"/>
    </source>
</evidence>
<evidence type="ECO:0000256" key="11">
    <source>
        <dbReference type="ARBA" id="ARBA00023303"/>
    </source>
</evidence>
<dbReference type="PANTHER" id="PTHR11537">
    <property type="entry name" value="VOLTAGE-GATED POTASSIUM CHANNEL"/>
    <property type="match status" value="1"/>
</dbReference>